<name>A0A382I9X9_9ZZZZ</name>
<dbReference type="EMBL" id="UINC01065727">
    <property type="protein sequence ID" value="SVB95693.1"/>
    <property type="molecule type" value="Genomic_DNA"/>
</dbReference>
<organism evidence="4">
    <name type="scientific">marine metagenome</name>
    <dbReference type="NCBI Taxonomy" id="408172"/>
    <lineage>
        <taxon>unclassified sequences</taxon>
        <taxon>metagenomes</taxon>
        <taxon>ecological metagenomes</taxon>
    </lineage>
</organism>
<accession>A0A382I9X9</accession>
<evidence type="ECO:0000313" key="4">
    <source>
        <dbReference type="EMBL" id="SVB95693.1"/>
    </source>
</evidence>
<proteinExistence type="predicted"/>
<dbReference type="SUPFAM" id="SSF51735">
    <property type="entry name" value="NAD(P)-binding Rossmann-fold domains"/>
    <property type="match status" value="1"/>
</dbReference>
<dbReference type="InterPro" id="IPR011032">
    <property type="entry name" value="GroES-like_sf"/>
</dbReference>
<dbReference type="GO" id="GO:0070402">
    <property type="term" value="F:NADPH binding"/>
    <property type="evidence" value="ECO:0007669"/>
    <property type="project" value="TreeGrafter"/>
</dbReference>
<dbReference type="InterPro" id="IPR014189">
    <property type="entry name" value="Quinone_OxRdtase_PIG3"/>
</dbReference>
<dbReference type="AlphaFoldDB" id="A0A382I9X9"/>
<dbReference type="PANTHER" id="PTHR48106:SF8">
    <property type="entry name" value="OS02G0805600 PROTEIN"/>
    <property type="match status" value="1"/>
</dbReference>
<evidence type="ECO:0000259" key="3">
    <source>
        <dbReference type="SMART" id="SM00829"/>
    </source>
</evidence>
<gene>
    <name evidence="4" type="ORF">METZ01_LOCUS248547</name>
</gene>
<evidence type="ECO:0000256" key="2">
    <source>
        <dbReference type="ARBA" id="ARBA00023002"/>
    </source>
</evidence>
<dbReference type="SMART" id="SM00829">
    <property type="entry name" value="PKS_ER"/>
    <property type="match status" value="1"/>
</dbReference>
<dbReference type="Gene3D" id="3.90.180.10">
    <property type="entry name" value="Medium-chain alcohol dehydrogenases, catalytic domain"/>
    <property type="match status" value="1"/>
</dbReference>
<dbReference type="Pfam" id="PF08240">
    <property type="entry name" value="ADH_N"/>
    <property type="match status" value="1"/>
</dbReference>
<evidence type="ECO:0000256" key="1">
    <source>
        <dbReference type="ARBA" id="ARBA00022857"/>
    </source>
</evidence>
<dbReference type="NCBIfam" id="TIGR02824">
    <property type="entry name" value="quinone_pig3"/>
    <property type="match status" value="1"/>
</dbReference>
<dbReference type="InterPro" id="IPR036291">
    <property type="entry name" value="NAD(P)-bd_dom_sf"/>
</dbReference>
<dbReference type="Pfam" id="PF00107">
    <property type="entry name" value="ADH_zinc_N"/>
    <property type="match status" value="1"/>
</dbReference>
<dbReference type="GO" id="GO:0016651">
    <property type="term" value="F:oxidoreductase activity, acting on NAD(P)H"/>
    <property type="evidence" value="ECO:0007669"/>
    <property type="project" value="TreeGrafter"/>
</dbReference>
<dbReference type="SUPFAM" id="SSF50129">
    <property type="entry name" value="GroES-like"/>
    <property type="match status" value="1"/>
</dbReference>
<dbReference type="InterPro" id="IPR013154">
    <property type="entry name" value="ADH-like_N"/>
</dbReference>
<keyword evidence="2" id="KW-0560">Oxidoreductase</keyword>
<feature type="non-terminal residue" evidence="4">
    <location>
        <position position="280"/>
    </location>
</feature>
<dbReference type="InterPro" id="IPR013149">
    <property type="entry name" value="ADH-like_C"/>
</dbReference>
<dbReference type="InterPro" id="IPR020843">
    <property type="entry name" value="ER"/>
</dbReference>
<protein>
    <recommendedName>
        <fullName evidence="3">Enoyl reductase (ER) domain-containing protein</fullName>
    </recommendedName>
</protein>
<sequence length="280" mass="29364">MHAISVDTKSEDRALRWEEAADPVAGAGEVIVDIHATAVNRADLLQRSGHYPPPPGAPDILGLEMAGVVADPAGSDLAAGDRVCALLAGGGYAERVAVDARLLLPVPDDWPMTRAAALPEVFLTAFVNLFGESGLQGGETALIHAGASGVGSAAIQLARHAGCRVLASAGNDLKRERCRQFGAEFVCDSRDEGFDDEVTGYLNGAGVDVILDVAGGSHLSRNLHCLAPKGRLVLLSLLGGRNSEIDLGLVLTRRLRIIGSLLRSRPVDEKAQIVADFRAR</sequence>
<dbReference type="PANTHER" id="PTHR48106">
    <property type="entry name" value="QUINONE OXIDOREDUCTASE PIG3-RELATED"/>
    <property type="match status" value="1"/>
</dbReference>
<dbReference type="Gene3D" id="3.40.50.720">
    <property type="entry name" value="NAD(P)-binding Rossmann-like Domain"/>
    <property type="match status" value="1"/>
</dbReference>
<feature type="domain" description="Enoyl reductase (ER)" evidence="3">
    <location>
        <begin position="10"/>
        <end position="275"/>
    </location>
</feature>
<reference evidence="4" key="1">
    <citation type="submission" date="2018-05" db="EMBL/GenBank/DDBJ databases">
        <authorList>
            <person name="Lanie J.A."/>
            <person name="Ng W.-L."/>
            <person name="Kazmierczak K.M."/>
            <person name="Andrzejewski T.M."/>
            <person name="Davidsen T.M."/>
            <person name="Wayne K.J."/>
            <person name="Tettelin H."/>
            <person name="Glass J.I."/>
            <person name="Rusch D."/>
            <person name="Podicherti R."/>
            <person name="Tsui H.-C.T."/>
            <person name="Winkler M.E."/>
        </authorList>
    </citation>
    <scope>NUCLEOTIDE SEQUENCE</scope>
</reference>
<dbReference type="CDD" id="cd05276">
    <property type="entry name" value="p53_inducible_oxidoreductase"/>
    <property type="match status" value="1"/>
</dbReference>
<keyword evidence="1" id="KW-0521">NADP</keyword>